<comment type="caution">
    <text evidence="3">The sequence shown here is derived from an EMBL/GenBank/DDBJ whole genome shotgun (WGS) entry which is preliminary data.</text>
</comment>
<dbReference type="Proteomes" id="UP001260872">
    <property type="component" value="Unassembled WGS sequence"/>
</dbReference>
<dbReference type="GO" id="GO:0016787">
    <property type="term" value="F:hydrolase activity"/>
    <property type="evidence" value="ECO:0007669"/>
    <property type="project" value="UniProtKB-KW"/>
</dbReference>
<dbReference type="RefSeq" id="WP_310538472.1">
    <property type="nucleotide sequence ID" value="NZ_BAAAOC010000060.1"/>
</dbReference>
<evidence type="ECO:0000313" key="4">
    <source>
        <dbReference type="Proteomes" id="UP001260872"/>
    </source>
</evidence>
<evidence type="ECO:0000256" key="1">
    <source>
        <dbReference type="SAM" id="MobiDB-lite"/>
    </source>
</evidence>
<keyword evidence="4" id="KW-1185">Reference proteome</keyword>
<dbReference type="Gene3D" id="3.90.245.10">
    <property type="entry name" value="Ribonucleoside hydrolase-like"/>
    <property type="match status" value="1"/>
</dbReference>
<proteinExistence type="predicted"/>
<gene>
    <name evidence="3" type="ORF">RH857_13375</name>
</gene>
<feature type="region of interest" description="Disordered" evidence="1">
    <location>
        <begin position="80"/>
        <end position="102"/>
    </location>
</feature>
<feature type="compositionally biased region" description="Basic and acidic residues" evidence="1">
    <location>
        <begin position="93"/>
        <end position="102"/>
    </location>
</feature>
<dbReference type="PANTHER" id="PTHR46190">
    <property type="entry name" value="SI:CH211-201H21.5-RELATED"/>
    <property type="match status" value="1"/>
</dbReference>
<dbReference type="SUPFAM" id="SSF53590">
    <property type="entry name" value="Nucleoside hydrolase"/>
    <property type="match status" value="1"/>
</dbReference>
<evidence type="ECO:0000313" key="3">
    <source>
        <dbReference type="EMBL" id="MDR5713108.1"/>
    </source>
</evidence>
<reference evidence="4" key="1">
    <citation type="submission" date="2023-07" db="EMBL/GenBank/DDBJ databases">
        <title>Description of three actinobacteria isolated from air of manufacturing shop in a pharmaceutical factory.</title>
        <authorList>
            <person name="Zhang D.-F."/>
        </authorList>
    </citation>
    <scope>NUCLEOTIDE SEQUENCE [LARGE SCALE GENOMIC DNA]</scope>
    <source>
        <strain evidence="4">CCTCC AB 207010</strain>
    </source>
</reference>
<dbReference type="PANTHER" id="PTHR46190:SF1">
    <property type="entry name" value="SI:CH211-201H21.5"/>
    <property type="match status" value="1"/>
</dbReference>
<dbReference type="InterPro" id="IPR036452">
    <property type="entry name" value="Ribo_hydro-like"/>
</dbReference>
<keyword evidence="3" id="KW-0378">Hydrolase</keyword>
<accession>A0ABU1FWW7</accession>
<evidence type="ECO:0000259" key="2">
    <source>
        <dbReference type="Pfam" id="PF01156"/>
    </source>
</evidence>
<dbReference type="InterPro" id="IPR001910">
    <property type="entry name" value="Inosine/uridine_hydrolase_dom"/>
</dbReference>
<dbReference type="Pfam" id="PF01156">
    <property type="entry name" value="IU_nuc_hydro"/>
    <property type="match status" value="1"/>
</dbReference>
<dbReference type="InterPro" id="IPR052775">
    <property type="entry name" value="IUN_hydrolase"/>
</dbReference>
<name>A0ABU1FWW7_9MICC</name>
<sequence length="325" mass="34832">MVTPLVIDTDTAADDCFALLVGLLDPRADLQAITIVAGNIDFTQQAHNAFLTMEKAGCAGEVPVHLGASTPLVRRWKSASEVHGDGVGGQRRNRADKPSEEHATDALIRTATEHEGSLKIVAIGPLTNIALAVRKDPDFASRVAELVVMGGSINGRGNVTPAAEYNMYVDPEAADIVFRAGFPCLKVVSWDPLSINYAAFDQTRIAGVEALGTELSDFFVKANAKTFDFNVQAGLTGSIHCDSLAALIAVDPGVVLEEKHYRMHVELFGEHTRGTTVFDWKAPLSEANVIAVERIDTDKFYSYIKTLLATPVGTPLEATPPLTGC</sequence>
<protein>
    <submittedName>
        <fullName evidence="3">Nucleoside hydrolase</fullName>
    </submittedName>
</protein>
<organism evidence="3 4">
    <name type="scientific">Nesterenkonia flava</name>
    <dbReference type="NCBI Taxonomy" id="469799"/>
    <lineage>
        <taxon>Bacteria</taxon>
        <taxon>Bacillati</taxon>
        <taxon>Actinomycetota</taxon>
        <taxon>Actinomycetes</taxon>
        <taxon>Micrococcales</taxon>
        <taxon>Micrococcaceae</taxon>
        <taxon>Nesterenkonia</taxon>
    </lineage>
</organism>
<dbReference type="EMBL" id="JAVKGT010000060">
    <property type="protein sequence ID" value="MDR5713108.1"/>
    <property type="molecule type" value="Genomic_DNA"/>
</dbReference>
<feature type="domain" description="Inosine/uridine-preferring nucleoside hydrolase" evidence="2">
    <location>
        <begin position="5"/>
        <end position="301"/>
    </location>
</feature>